<reference evidence="1 2" key="1">
    <citation type="journal article" date="2014" name="BMC Genomics">
        <title>Genome sequencing of four Aureobasidium pullulans varieties: biotechnological potential, stress tolerance, and description of new species.</title>
        <authorList>
            <person name="Gostin Ar C."/>
            <person name="Ohm R.A."/>
            <person name="Kogej T."/>
            <person name="Sonjak S."/>
            <person name="Turk M."/>
            <person name="Zajc J."/>
            <person name="Zalar P."/>
            <person name="Grube M."/>
            <person name="Sun H."/>
            <person name="Han J."/>
            <person name="Sharma A."/>
            <person name="Chiniquy J."/>
            <person name="Ngan C.Y."/>
            <person name="Lipzen A."/>
            <person name="Barry K."/>
            <person name="Grigoriev I.V."/>
            <person name="Gunde-Cimerman N."/>
        </authorList>
    </citation>
    <scope>NUCLEOTIDE SEQUENCE [LARGE SCALE GENOMIC DNA]</scope>
    <source>
        <strain evidence="1 2">CBS 147.97</strain>
    </source>
</reference>
<keyword evidence="2" id="KW-1185">Reference proteome</keyword>
<proteinExistence type="predicted"/>
<protein>
    <submittedName>
        <fullName evidence="1">Uncharacterized protein</fullName>
    </submittedName>
</protein>
<accession>A0A074WQ91</accession>
<dbReference type="EMBL" id="KL584708">
    <property type="protein sequence ID" value="KEQ73754.1"/>
    <property type="molecule type" value="Genomic_DNA"/>
</dbReference>
<dbReference type="GeneID" id="25413473"/>
<dbReference type="AlphaFoldDB" id="A0A074WQ91"/>
<dbReference type="Proteomes" id="UP000027730">
    <property type="component" value="Unassembled WGS sequence"/>
</dbReference>
<dbReference type="RefSeq" id="XP_013428105.1">
    <property type="nucleotide sequence ID" value="XM_013572651.1"/>
</dbReference>
<gene>
    <name evidence="1" type="ORF">M436DRAFT_63118</name>
</gene>
<evidence type="ECO:0000313" key="1">
    <source>
        <dbReference type="EMBL" id="KEQ73754.1"/>
    </source>
</evidence>
<dbReference type="HOGENOM" id="CLU_2108564_0_0_1"/>
<evidence type="ECO:0000313" key="2">
    <source>
        <dbReference type="Proteomes" id="UP000027730"/>
    </source>
</evidence>
<sequence>MMVVGERLELSFGSQQNYTQPLRDLLRVTFIQNKVVACNEQQGEEADRKDNNRKRYVWVIQSMYNSLLGPIYFKIAFKTLITKRLRIDTFNLIRKLKTNIKVNNKLIRKLRLKSS</sequence>
<name>A0A074WQ91_9PEZI</name>
<organism evidence="1 2">
    <name type="scientific">Aureobasidium namibiae CBS 147.97</name>
    <dbReference type="NCBI Taxonomy" id="1043004"/>
    <lineage>
        <taxon>Eukaryota</taxon>
        <taxon>Fungi</taxon>
        <taxon>Dikarya</taxon>
        <taxon>Ascomycota</taxon>
        <taxon>Pezizomycotina</taxon>
        <taxon>Dothideomycetes</taxon>
        <taxon>Dothideomycetidae</taxon>
        <taxon>Dothideales</taxon>
        <taxon>Saccotheciaceae</taxon>
        <taxon>Aureobasidium</taxon>
    </lineage>
</organism>